<gene>
    <name evidence="2" type="ORF">KK1_038127</name>
</gene>
<dbReference type="EMBL" id="KQ483829">
    <property type="protein sequence ID" value="KYP40528.1"/>
    <property type="molecule type" value="Genomic_DNA"/>
</dbReference>
<evidence type="ECO:0000313" key="3">
    <source>
        <dbReference type="Proteomes" id="UP000075243"/>
    </source>
</evidence>
<evidence type="ECO:0000313" key="2">
    <source>
        <dbReference type="EMBL" id="KYP40528.1"/>
    </source>
</evidence>
<sequence>MPPKYSDPKEKLLDKVSETYSNWEHQDQLIFTWLLASMSPNLHSRMVGCDHAFQIWQSLHLYFETQTRARVSQLKSQLKGIKKQDSLNSYLLAIKKIIDTLASIGSLVDPREHIQIILNGLPSEYNPLVTFIISRSDPYSVTEIETSLTTMKNRLERQKQEEQEFLNMQENYF</sequence>
<dbReference type="PANTHER" id="PTHR47481">
    <property type="match status" value="1"/>
</dbReference>
<dbReference type="OMA" id="HDITMAF"/>
<dbReference type="PANTHER" id="PTHR47481:SF30">
    <property type="entry name" value="CCHC-TYPE DOMAIN-CONTAINING PROTEIN"/>
    <property type="match status" value="1"/>
</dbReference>
<accession>A0A151RD22</accession>
<feature type="coiled-coil region" evidence="1">
    <location>
        <begin position="141"/>
        <end position="168"/>
    </location>
</feature>
<proteinExistence type="predicted"/>
<dbReference type="Gramene" id="C.cajan_33719.t">
    <property type="protein sequence ID" value="C.cajan_33719.t.cds1"/>
    <property type="gene ID" value="C.cajan_33719"/>
</dbReference>
<dbReference type="Proteomes" id="UP000075243">
    <property type="component" value="Unassembled WGS sequence"/>
</dbReference>
<keyword evidence="1" id="KW-0175">Coiled coil</keyword>
<protein>
    <recommendedName>
        <fullName evidence="4">Retrovirus-related Pol polyprotein from transposon TNT 1-94</fullName>
    </recommendedName>
</protein>
<organism evidence="2 3">
    <name type="scientific">Cajanus cajan</name>
    <name type="common">Pigeon pea</name>
    <name type="synonym">Cajanus indicus</name>
    <dbReference type="NCBI Taxonomy" id="3821"/>
    <lineage>
        <taxon>Eukaryota</taxon>
        <taxon>Viridiplantae</taxon>
        <taxon>Streptophyta</taxon>
        <taxon>Embryophyta</taxon>
        <taxon>Tracheophyta</taxon>
        <taxon>Spermatophyta</taxon>
        <taxon>Magnoliopsida</taxon>
        <taxon>eudicotyledons</taxon>
        <taxon>Gunneridae</taxon>
        <taxon>Pentapetalae</taxon>
        <taxon>rosids</taxon>
        <taxon>fabids</taxon>
        <taxon>Fabales</taxon>
        <taxon>Fabaceae</taxon>
        <taxon>Papilionoideae</taxon>
        <taxon>50 kb inversion clade</taxon>
        <taxon>NPAAA clade</taxon>
        <taxon>indigoferoid/millettioid clade</taxon>
        <taxon>Phaseoleae</taxon>
        <taxon>Cajanus</taxon>
    </lineage>
</organism>
<evidence type="ECO:0008006" key="4">
    <source>
        <dbReference type="Google" id="ProtNLM"/>
    </source>
</evidence>
<evidence type="ECO:0000256" key="1">
    <source>
        <dbReference type="SAM" id="Coils"/>
    </source>
</evidence>
<name>A0A151RD22_CAJCA</name>
<dbReference type="Pfam" id="PF14223">
    <property type="entry name" value="Retrotran_gag_2"/>
    <property type="match status" value="1"/>
</dbReference>
<reference evidence="2" key="1">
    <citation type="journal article" date="2012" name="Nat. Biotechnol.">
        <title>Draft genome sequence of pigeonpea (Cajanus cajan), an orphan legume crop of resource-poor farmers.</title>
        <authorList>
            <person name="Varshney R.K."/>
            <person name="Chen W."/>
            <person name="Li Y."/>
            <person name="Bharti A.K."/>
            <person name="Saxena R.K."/>
            <person name="Schlueter J.A."/>
            <person name="Donoghue M.T."/>
            <person name="Azam S."/>
            <person name="Fan G."/>
            <person name="Whaley A.M."/>
            <person name="Farmer A.D."/>
            <person name="Sheridan J."/>
            <person name="Iwata A."/>
            <person name="Tuteja R."/>
            <person name="Penmetsa R.V."/>
            <person name="Wu W."/>
            <person name="Upadhyaya H.D."/>
            <person name="Yang S.P."/>
            <person name="Shah T."/>
            <person name="Saxena K.B."/>
            <person name="Michael T."/>
            <person name="McCombie W.R."/>
            <person name="Yang B."/>
            <person name="Zhang G."/>
            <person name="Yang H."/>
            <person name="Wang J."/>
            <person name="Spillane C."/>
            <person name="Cook D.R."/>
            <person name="May G.D."/>
            <person name="Xu X."/>
            <person name="Jackson S.A."/>
        </authorList>
    </citation>
    <scope>NUCLEOTIDE SEQUENCE [LARGE SCALE GENOMIC DNA]</scope>
</reference>
<dbReference type="AlphaFoldDB" id="A0A151RD22"/>
<keyword evidence="3" id="KW-1185">Reference proteome</keyword>